<reference evidence="1 2" key="1">
    <citation type="submission" date="2024-12" db="EMBL/GenBank/DDBJ databases">
        <title>Draft genome sequence of Chryseobacterium kwangjuense AG447.</title>
        <authorList>
            <person name="Cheptsov V.S."/>
            <person name="Belov A."/>
            <person name="Zavarzina A.G."/>
        </authorList>
    </citation>
    <scope>NUCLEOTIDE SEQUENCE [LARGE SCALE GENOMIC DNA]</scope>
    <source>
        <strain evidence="1 2">AG447</strain>
    </source>
</reference>
<dbReference type="EMBL" id="JBJXVJ010000005">
    <property type="protein sequence ID" value="MFN1219296.1"/>
    <property type="molecule type" value="Genomic_DNA"/>
</dbReference>
<accession>A0ABW9K7J8</accession>
<name>A0ABW9K7J8_9FLAO</name>
<evidence type="ECO:0000313" key="1">
    <source>
        <dbReference type="EMBL" id="MFN1219296.1"/>
    </source>
</evidence>
<dbReference type="NCBIfam" id="NF047798">
    <property type="entry name" value="leader_Chryseo"/>
    <property type="match status" value="1"/>
</dbReference>
<protein>
    <submittedName>
        <fullName evidence="1">Bacteriocin-like protein</fullName>
    </submittedName>
</protein>
<gene>
    <name evidence="1" type="ORF">ACKW6Q_20210</name>
</gene>
<organism evidence="1 2">
    <name type="scientific">Chryseobacterium kwangjuense</name>
    <dbReference type="NCBI Taxonomy" id="267125"/>
    <lineage>
        <taxon>Bacteria</taxon>
        <taxon>Pseudomonadati</taxon>
        <taxon>Bacteroidota</taxon>
        <taxon>Flavobacteriia</taxon>
        <taxon>Flavobacteriales</taxon>
        <taxon>Weeksellaceae</taxon>
        <taxon>Chryseobacterium group</taxon>
        <taxon>Chryseobacterium</taxon>
    </lineage>
</organism>
<dbReference type="Proteomes" id="UP001634154">
    <property type="component" value="Unassembled WGS sequence"/>
</dbReference>
<comment type="caution">
    <text evidence="1">The sequence shown here is derived from an EMBL/GenBank/DDBJ whole genome shotgun (WGS) entry which is preliminary data.</text>
</comment>
<dbReference type="InterPro" id="IPR058074">
    <property type="entry name" value="Bacteriocin-like"/>
</dbReference>
<dbReference type="RefSeq" id="WP_409358025.1">
    <property type="nucleotide sequence ID" value="NZ_JBJXVJ010000005.1"/>
</dbReference>
<keyword evidence="2" id="KW-1185">Reference proteome</keyword>
<sequence>MKNLKKVSRENLKSITGGYGAPVSDGAGGWYCPRMGEVICLQGCTAMCMSPNHCKRNLCIDPVFG</sequence>
<proteinExistence type="predicted"/>
<evidence type="ECO:0000313" key="2">
    <source>
        <dbReference type="Proteomes" id="UP001634154"/>
    </source>
</evidence>